<dbReference type="PANTHER" id="PTHR30217">
    <property type="entry name" value="PEPTIDASE U32 FAMILY"/>
    <property type="match status" value="1"/>
</dbReference>
<evidence type="ECO:0000256" key="1">
    <source>
        <dbReference type="ARBA" id="ARBA00022670"/>
    </source>
</evidence>
<dbReference type="Gene3D" id="2.40.30.10">
    <property type="entry name" value="Translation factors"/>
    <property type="match status" value="1"/>
</dbReference>
<keyword evidence="2" id="KW-0378">Hydrolase</keyword>
<gene>
    <name evidence="5" type="ORF">BO222_06485</name>
</gene>
<dbReference type="AlphaFoldDB" id="A0A1U7NFZ7"/>
<dbReference type="Pfam" id="PF01136">
    <property type="entry name" value="Peptidase_U32"/>
    <property type="match status" value="1"/>
</dbReference>
<dbReference type="PANTHER" id="PTHR30217:SF6">
    <property type="entry name" value="TRNA HYDROXYLATION PROTEIN P"/>
    <property type="match status" value="1"/>
</dbReference>
<dbReference type="GO" id="GO:0008233">
    <property type="term" value="F:peptidase activity"/>
    <property type="evidence" value="ECO:0007669"/>
    <property type="project" value="UniProtKB-KW"/>
</dbReference>
<dbReference type="RefSeq" id="WP_075819463.1">
    <property type="nucleotide sequence ID" value="NZ_CAJUTZ010000026.1"/>
</dbReference>
<dbReference type="SUPFAM" id="SSF102114">
    <property type="entry name" value="Radical SAM enzymes"/>
    <property type="match status" value="1"/>
</dbReference>
<evidence type="ECO:0000259" key="4">
    <source>
        <dbReference type="Pfam" id="PF16325"/>
    </source>
</evidence>
<accession>A0A1U7NFZ7</accession>
<protein>
    <submittedName>
        <fullName evidence="5">Protease</fullName>
    </submittedName>
</protein>
<keyword evidence="6" id="KW-1185">Reference proteome</keyword>
<comment type="similarity">
    <text evidence="3">Belongs to the peptidase U32 family.</text>
</comment>
<dbReference type="GO" id="GO:0006508">
    <property type="term" value="P:proteolysis"/>
    <property type="evidence" value="ECO:0007669"/>
    <property type="project" value="UniProtKB-KW"/>
</dbReference>
<feature type="domain" description="Peptidase family U32 C-terminal" evidence="4">
    <location>
        <begin position="336"/>
        <end position="416"/>
    </location>
</feature>
<reference evidence="5 6" key="1">
    <citation type="submission" date="2016-11" db="EMBL/GenBank/DDBJ databases">
        <title>Description of two novel members of the family Erysipelotrichaceae: Ileibacterium lipovorans gen. nov., sp. nov. and Dubosiella newyorkensis, gen. nov., sp. nov.</title>
        <authorList>
            <person name="Cox L.M."/>
            <person name="Sohn J."/>
            <person name="Tyrrell K.L."/>
            <person name="Citron D.M."/>
            <person name="Lawson P.A."/>
            <person name="Patel N.B."/>
            <person name="Iizumi T."/>
            <person name="Perez-Perez G.I."/>
            <person name="Goldstein E.J."/>
            <person name="Blaser M.J."/>
        </authorList>
    </citation>
    <scope>NUCLEOTIDE SEQUENCE [LARGE SCALE GENOMIC DNA]</scope>
    <source>
        <strain evidence="5 6">NYU-BL-A3</strain>
    </source>
</reference>
<dbReference type="InterPro" id="IPR032525">
    <property type="entry name" value="Peptidase_U32_C"/>
</dbReference>
<dbReference type="GeneID" id="82202847"/>
<proteinExistence type="inferred from homology"/>
<dbReference type="InterPro" id="IPR051454">
    <property type="entry name" value="RNA/ubiquinone_mod_enzymes"/>
</dbReference>
<dbReference type="Proteomes" id="UP000186341">
    <property type="component" value="Unassembled WGS sequence"/>
</dbReference>
<dbReference type="OrthoDB" id="9807498at2"/>
<evidence type="ECO:0000256" key="2">
    <source>
        <dbReference type="ARBA" id="ARBA00022801"/>
    </source>
</evidence>
<dbReference type="EMBL" id="MPJW01000132">
    <property type="protein sequence ID" value="OLU39583.1"/>
    <property type="molecule type" value="Genomic_DNA"/>
</dbReference>
<dbReference type="Pfam" id="PF16325">
    <property type="entry name" value="Peptidase_U32_C"/>
    <property type="match status" value="1"/>
</dbReference>
<dbReference type="InterPro" id="IPR001539">
    <property type="entry name" value="Peptidase_U32"/>
</dbReference>
<sequence>MTRKNVYSCQLNTGKQGTRKIELLAPAGNLEKAKTAIRYGADAVYIGGNRFSLRSRASNFSMEDIQELCQFAKEFGAKVHVTVNMLPHPDDFEGLKEYLLELDEAGIDAIIAASPAVLSLARSLDVGYELHVSTQHSTTNSKSIEFWKDQKMDRVVLARECTLEQVSAIAKKQILPIEAFIHGGMCISYSGRCVLSNHMTLRDANRGGCAQSCRWKYRVFDDPKSETPISPEHRLFSMSSRDLQAVDFVEEMINSGVSSLKIEGRMKSAYYIATVVSAYRRLIDEIYEKGFASDEFRKEIKMEIAKAENRPTGPGFFKGIPDRKVQLYRDHDETVTQEYVAEIIERIDDEKVLLRVRNKFTPFSHAEVFGPNIKPASIFIEEVYDEQGNPMEACSHPMQMVMARYDGPAPAFGMIRKRLGDDTTTGRNSDSKESD</sequence>
<dbReference type="InterPro" id="IPR058240">
    <property type="entry name" value="rSAM_sf"/>
</dbReference>
<evidence type="ECO:0000313" key="5">
    <source>
        <dbReference type="EMBL" id="OLU39583.1"/>
    </source>
</evidence>
<comment type="caution">
    <text evidence="5">The sequence shown here is derived from an EMBL/GenBank/DDBJ whole genome shotgun (WGS) entry which is preliminary data.</text>
</comment>
<evidence type="ECO:0000313" key="6">
    <source>
        <dbReference type="Proteomes" id="UP000186341"/>
    </source>
</evidence>
<name>A0A1U7NFZ7_9FIRM</name>
<organism evidence="5 6">
    <name type="scientific">Ileibacterium valens</name>
    <dbReference type="NCBI Taxonomy" id="1862668"/>
    <lineage>
        <taxon>Bacteria</taxon>
        <taxon>Bacillati</taxon>
        <taxon>Bacillota</taxon>
        <taxon>Erysipelotrichia</taxon>
        <taxon>Erysipelotrichales</taxon>
        <taxon>Erysipelotrichaceae</taxon>
        <taxon>Ileibacterium</taxon>
    </lineage>
</organism>
<evidence type="ECO:0000256" key="3">
    <source>
        <dbReference type="ARBA" id="ARBA00038374"/>
    </source>
</evidence>
<keyword evidence="1 5" id="KW-0645">Protease</keyword>